<evidence type="ECO:0000256" key="6">
    <source>
        <dbReference type="ARBA" id="ARBA00023027"/>
    </source>
</evidence>
<dbReference type="SUPFAM" id="SSF51735">
    <property type="entry name" value="NAD(P)-binding Rossmann-fold domains"/>
    <property type="match status" value="1"/>
</dbReference>
<evidence type="ECO:0000259" key="11">
    <source>
        <dbReference type="Pfam" id="PF00725"/>
    </source>
</evidence>
<comment type="catalytic activity">
    <reaction evidence="10">
        <text>a (3S)-3-hydroxyacyl-CoA + NAD(+) = a 3-oxoacyl-CoA + NADH + H(+)</text>
        <dbReference type="Rhea" id="RHEA:22432"/>
        <dbReference type="ChEBI" id="CHEBI:15378"/>
        <dbReference type="ChEBI" id="CHEBI:57318"/>
        <dbReference type="ChEBI" id="CHEBI:57540"/>
        <dbReference type="ChEBI" id="CHEBI:57945"/>
        <dbReference type="ChEBI" id="CHEBI:90726"/>
        <dbReference type="EC" id="1.1.1.35"/>
    </reaction>
</comment>
<reference evidence="13 14" key="1">
    <citation type="submission" date="2020-08" db="EMBL/GenBank/DDBJ databases">
        <title>Genomic Encyclopedia of Type Strains, Phase IV (KMG-IV): sequencing the most valuable type-strain genomes for metagenomic binning, comparative biology and taxonomic classification.</title>
        <authorList>
            <person name="Goeker M."/>
        </authorList>
    </citation>
    <scope>NUCLEOTIDE SEQUENCE [LARGE SCALE GENOMIC DNA]</scope>
    <source>
        <strain evidence="13 14">DSM 105137</strain>
    </source>
</reference>
<dbReference type="GO" id="GO:0070403">
    <property type="term" value="F:NAD+ binding"/>
    <property type="evidence" value="ECO:0007669"/>
    <property type="project" value="InterPro"/>
</dbReference>
<feature type="domain" description="3-hydroxyacyl-CoA dehydrogenase C-terminal" evidence="11">
    <location>
        <begin position="496"/>
        <end position="593"/>
    </location>
</feature>
<dbReference type="GO" id="GO:0016509">
    <property type="term" value="F:long-chain (3S)-3-hydroxyacyl-CoA dehydrogenase (NAD+) activity"/>
    <property type="evidence" value="ECO:0007669"/>
    <property type="project" value="TreeGrafter"/>
</dbReference>
<evidence type="ECO:0000256" key="4">
    <source>
        <dbReference type="ARBA" id="ARBA00022963"/>
    </source>
</evidence>
<dbReference type="InterPro" id="IPR036291">
    <property type="entry name" value="NAD(P)-bd_dom_sf"/>
</dbReference>
<comment type="similarity">
    <text evidence="2">In the central section; belongs to the 3-hydroxyacyl-CoA dehydrogenase family.</text>
</comment>
<name>A0A840E9F8_9BACT</name>
<dbReference type="InterPro" id="IPR001753">
    <property type="entry name" value="Enoyl-CoA_hydra/iso"/>
</dbReference>
<accession>A0A840E9F8</accession>
<dbReference type="GO" id="GO:0004300">
    <property type="term" value="F:enoyl-CoA hydratase activity"/>
    <property type="evidence" value="ECO:0007669"/>
    <property type="project" value="UniProtKB-EC"/>
</dbReference>
<dbReference type="GO" id="GO:0008692">
    <property type="term" value="F:3-hydroxybutyryl-CoA epimerase activity"/>
    <property type="evidence" value="ECO:0007669"/>
    <property type="project" value="UniProtKB-EC"/>
</dbReference>
<keyword evidence="7" id="KW-0443">Lipid metabolism</keyword>
<evidence type="ECO:0000256" key="1">
    <source>
        <dbReference type="ARBA" id="ARBA00005005"/>
    </source>
</evidence>
<evidence type="ECO:0000256" key="10">
    <source>
        <dbReference type="ARBA" id="ARBA00049556"/>
    </source>
</evidence>
<comment type="pathway">
    <text evidence="1">Lipid metabolism; fatty acid beta-oxidation.</text>
</comment>
<dbReference type="UniPathway" id="UPA00659"/>
<keyword evidence="13" id="KW-0413">Isomerase</keyword>
<evidence type="ECO:0000256" key="2">
    <source>
        <dbReference type="ARBA" id="ARBA00007005"/>
    </source>
</evidence>
<keyword evidence="14" id="KW-1185">Reference proteome</keyword>
<dbReference type="Gene3D" id="3.40.50.720">
    <property type="entry name" value="NAD(P)-binding Rossmann-like Domain"/>
    <property type="match status" value="1"/>
</dbReference>
<dbReference type="InterPro" id="IPR029045">
    <property type="entry name" value="ClpP/crotonase-like_dom_sf"/>
</dbReference>
<dbReference type="Pfam" id="PF02737">
    <property type="entry name" value="3HCDH_N"/>
    <property type="match status" value="1"/>
</dbReference>
<keyword evidence="6" id="KW-0520">NAD</keyword>
<keyword evidence="5 13" id="KW-0560">Oxidoreductase</keyword>
<dbReference type="InterPro" id="IPR006176">
    <property type="entry name" value="3-OHacyl-CoA_DH_NAD-bd"/>
</dbReference>
<dbReference type="Pfam" id="PF00725">
    <property type="entry name" value="3HCDH"/>
    <property type="match status" value="1"/>
</dbReference>
<dbReference type="AlphaFoldDB" id="A0A840E9F8"/>
<evidence type="ECO:0000256" key="3">
    <source>
        <dbReference type="ARBA" id="ARBA00022832"/>
    </source>
</evidence>
<dbReference type="Gene3D" id="1.10.1040.50">
    <property type="match status" value="1"/>
</dbReference>
<evidence type="ECO:0000313" key="14">
    <source>
        <dbReference type="Proteomes" id="UP000576209"/>
    </source>
</evidence>
<sequence length="710" mass="79887">MIHYRKDTDNIVTLILDMSGRSGNLLNHQIVAAFAPVIEHLKQEKAAGKLNGVIITSAKQDFLESGDLDYLYRLEEPARAFEAAQQLKKFLRDLEVPGVPVAAAINGDALGTGFELTLACHYRIALADSKLRMGHPEVKIGLIPSGGAIIRLMWQLGIERAYPLLLEGRRYSPQEAVKVGIIDDLAADREEMLARAKRWLLENHDVRRPWDDPDGSIPGGTAADPNLGHRIRLLTARLSAHTNDLYPAKRAIIDLLAEGSKLDFATAYRLDSRYYARVATNPVTKNMISTFWFDKQAVRGGVGRPRGYGKFRARKVGIIGAGQMGSGIAFLCLRNGLEVILKDVSQPIADRGKEFVGAKIDEYIERGTFQPEDREQLLARITTTNQSDHFRDCDIVVEAVFENKSVKTKVTREAEEHLDEYSVFATNTLSIPITELGKESMRPENYVGLHFFSPAEKTSVVEVVAGDATSDETVARAFDFAISIRKLPIVVKDSWGFFAARVLNTYILEGITMLREGYPAALIENMGRQAGMKSGPLTLADELGLKLVLRYEQQAAEHYGQRYLQHPAVPALELMRDELERSGKSKRVGFYDYEENNRARLWTGLEQHFPVTKEDYDRRRMKDRFLFAQVIEAGWCLQEGVINHTEAANLASVYGWGFPGYTGGVMRYIYSYGHQNFIDRCLELKERYGQRFTVPRYLRKLELSTLTPTT</sequence>
<dbReference type="CDD" id="cd06558">
    <property type="entry name" value="crotonase-like"/>
    <property type="match status" value="1"/>
</dbReference>
<feature type="domain" description="3-hydroxyacyl-CoA dehydrogenase NAD binding" evidence="12">
    <location>
        <begin position="315"/>
        <end position="493"/>
    </location>
</feature>
<dbReference type="RefSeq" id="WP_183494691.1">
    <property type="nucleotide sequence ID" value="NZ_JACIFF010000002.1"/>
</dbReference>
<dbReference type="EC" id="4.2.1.17" evidence="13"/>
<evidence type="ECO:0000313" key="13">
    <source>
        <dbReference type="EMBL" id="MBB4078439.1"/>
    </source>
</evidence>
<evidence type="ECO:0000259" key="12">
    <source>
        <dbReference type="Pfam" id="PF02737"/>
    </source>
</evidence>
<keyword evidence="9" id="KW-0511">Multifunctional enzyme</keyword>
<dbReference type="PANTHER" id="PTHR43612:SF3">
    <property type="entry name" value="TRIFUNCTIONAL ENZYME SUBUNIT ALPHA, MITOCHONDRIAL"/>
    <property type="match status" value="1"/>
</dbReference>
<dbReference type="PANTHER" id="PTHR43612">
    <property type="entry name" value="TRIFUNCTIONAL ENZYME SUBUNIT ALPHA"/>
    <property type="match status" value="1"/>
</dbReference>
<keyword evidence="3" id="KW-0276">Fatty acid metabolism</keyword>
<dbReference type="InterPro" id="IPR050136">
    <property type="entry name" value="FA_oxidation_alpha_subunit"/>
</dbReference>
<evidence type="ECO:0000256" key="5">
    <source>
        <dbReference type="ARBA" id="ARBA00023002"/>
    </source>
</evidence>
<dbReference type="InterPro" id="IPR008927">
    <property type="entry name" value="6-PGluconate_DH-like_C_sf"/>
</dbReference>
<dbReference type="EC" id="5.1.2.3" evidence="13"/>
<evidence type="ECO:0000256" key="9">
    <source>
        <dbReference type="ARBA" id="ARBA00023268"/>
    </source>
</evidence>
<dbReference type="Gene3D" id="3.90.226.10">
    <property type="entry name" value="2-enoyl-CoA Hydratase, Chain A, domain 1"/>
    <property type="match status" value="1"/>
</dbReference>
<organism evidence="13 14">
    <name type="scientific">Neolewinella aquimaris</name>
    <dbReference type="NCBI Taxonomy" id="1835722"/>
    <lineage>
        <taxon>Bacteria</taxon>
        <taxon>Pseudomonadati</taxon>
        <taxon>Bacteroidota</taxon>
        <taxon>Saprospiria</taxon>
        <taxon>Saprospirales</taxon>
        <taxon>Lewinellaceae</taxon>
        <taxon>Neolewinella</taxon>
    </lineage>
</organism>
<evidence type="ECO:0000256" key="7">
    <source>
        <dbReference type="ARBA" id="ARBA00023098"/>
    </source>
</evidence>
<dbReference type="SUPFAM" id="SSF48179">
    <property type="entry name" value="6-phosphogluconate dehydrogenase C-terminal domain-like"/>
    <property type="match status" value="2"/>
</dbReference>
<dbReference type="Proteomes" id="UP000576209">
    <property type="component" value="Unassembled WGS sequence"/>
</dbReference>
<proteinExistence type="inferred from homology"/>
<dbReference type="SUPFAM" id="SSF52096">
    <property type="entry name" value="ClpP/crotonase"/>
    <property type="match status" value="1"/>
</dbReference>
<evidence type="ECO:0000256" key="8">
    <source>
        <dbReference type="ARBA" id="ARBA00023239"/>
    </source>
</evidence>
<protein>
    <submittedName>
        <fullName evidence="13">3-hydroxyacyl-CoA dehydrogenase/enoyl-CoA hydratase/3-hydroxybutyryl-CoA epimerase</fullName>
        <ecNumber evidence="13">1.1.1.35</ecNumber>
        <ecNumber evidence="13">4.2.1.17</ecNumber>
        <ecNumber evidence="13">5.1.2.3</ecNumber>
    </submittedName>
</protein>
<keyword evidence="8 13" id="KW-0456">Lyase</keyword>
<dbReference type="InterPro" id="IPR006108">
    <property type="entry name" value="3HC_DH_C"/>
</dbReference>
<keyword evidence="4" id="KW-0442">Lipid degradation</keyword>
<dbReference type="EC" id="1.1.1.35" evidence="13"/>
<dbReference type="GO" id="GO:0006635">
    <property type="term" value="P:fatty acid beta-oxidation"/>
    <property type="evidence" value="ECO:0007669"/>
    <property type="project" value="UniProtKB-UniPathway"/>
</dbReference>
<dbReference type="Pfam" id="PF00378">
    <property type="entry name" value="ECH_1"/>
    <property type="match status" value="1"/>
</dbReference>
<dbReference type="FunFam" id="3.40.50.720:FF:000009">
    <property type="entry name" value="Fatty oxidation complex, alpha subunit"/>
    <property type="match status" value="1"/>
</dbReference>
<gene>
    <name evidence="13" type="ORF">GGR28_001052</name>
</gene>
<dbReference type="EMBL" id="JACIFF010000002">
    <property type="protein sequence ID" value="MBB4078439.1"/>
    <property type="molecule type" value="Genomic_DNA"/>
</dbReference>
<comment type="caution">
    <text evidence="13">The sequence shown here is derived from an EMBL/GenBank/DDBJ whole genome shotgun (WGS) entry which is preliminary data.</text>
</comment>